<evidence type="ECO:0000313" key="2">
    <source>
        <dbReference type="EMBL" id="MBB5640956.1"/>
    </source>
</evidence>
<accession>A0A099JZF3</accession>
<dbReference type="RefSeq" id="WP_035834364.1">
    <property type="nucleotide sequence ID" value="NZ_JACHBQ010000001.1"/>
</dbReference>
<dbReference type="EMBL" id="JPXF01000001">
    <property type="protein sequence ID" value="KGJ82783.1"/>
    <property type="molecule type" value="Genomic_DNA"/>
</dbReference>
<proteinExistence type="predicted"/>
<organism evidence="1 3">
    <name type="scientific">Cryobacterium roopkundense</name>
    <dbReference type="NCBI Taxonomy" id="1001240"/>
    <lineage>
        <taxon>Bacteria</taxon>
        <taxon>Bacillati</taxon>
        <taxon>Actinomycetota</taxon>
        <taxon>Actinomycetes</taxon>
        <taxon>Micrococcales</taxon>
        <taxon>Microbacteriaceae</taxon>
        <taxon>Cryobacterium</taxon>
    </lineage>
</organism>
<evidence type="ECO:0000313" key="3">
    <source>
        <dbReference type="Proteomes" id="UP000029864"/>
    </source>
</evidence>
<evidence type="ECO:0008006" key="5">
    <source>
        <dbReference type="Google" id="ProtNLM"/>
    </source>
</evidence>
<reference evidence="1 3" key="1">
    <citation type="submission" date="2014-08" db="EMBL/GenBank/DDBJ databases">
        <authorList>
            <person name="Sisinthy S."/>
        </authorList>
    </citation>
    <scope>NUCLEOTIDE SEQUENCE [LARGE SCALE GENOMIC DNA]</scope>
    <source>
        <strain evidence="1 3">RuG17</strain>
    </source>
</reference>
<dbReference type="Proteomes" id="UP000561726">
    <property type="component" value="Unassembled WGS sequence"/>
</dbReference>
<name>A0A099JZF3_9MICO</name>
<dbReference type="EMBL" id="JACHBQ010000001">
    <property type="protein sequence ID" value="MBB5640956.1"/>
    <property type="molecule type" value="Genomic_DNA"/>
</dbReference>
<dbReference type="OrthoDB" id="9784823at2"/>
<dbReference type="Proteomes" id="UP000029864">
    <property type="component" value="Unassembled WGS sequence"/>
</dbReference>
<evidence type="ECO:0000313" key="1">
    <source>
        <dbReference type="EMBL" id="KGJ82783.1"/>
    </source>
</evidence>
<evidence type="ECO:0000313" key="4">
    <source>
        <dbReference type="Proteomes" id="UP000561726"/>
    </source>
</evidence>
<dbReference type="STRING" id="1001240.GY21_00020"/>
<keyword evidence="3" id="KW-1185">Reference proteome</keyword>
<gene>
    <name evidence="2" type="ORF">BJ997_001504</name>
    <name evidence="1" type="ORF">GY21_00020</name>
</gene>
<dbReference type="AlphaFoldDB" id="A0A099JZF3"/>
<comment type="caution">
    <text evidence="1">The sequence shown here is derived from an EMBL/GenBank/DDBJ whole genome shotgun (WGS) entry which is preliminary data.</text>
</comment>
<protein>
    <recommendedName>
        <fullName evidence="5">DNA methylase adenine-specific domain-containing protein</fullName>
    </recommendedName>
</protein>
<dbReference type="eggNOG" id="COG0286">
    <property type="taxonomic scope" value="Bacteria"/>
</dbReference>
<reference evidence="2 4" key="2">
    <citation type="submission" date="2020-08" db="EMBL/GenBank/DDBJ databases">
        <title>Sequencing the genomes of 1000 actinobacteria strains.</title>
        <authorList>
            <person name="Klenk H.-P."/>
        </authorList>
    </citation>
    <scope>NUCLEOTIDE SEQUENCE [LARGE SCALE GENOMIC DNA]</scope>
    <source>
        <strain evidence="2 4">DSM 21065</strain>
    </source>
</reference>
<sequence>MTITEPGLLMTMSDIAALAHVQRPVVSMWRTRAALTDSPFPTPILRQRGVDLFDAHRVGSWLRDTGRGNNPQAAADAAAYAVLAATGGSDESAFRSVTALLALRAASDQALGGLSVAGLLDAADEHDPDDEMFFREIEAIGASLPAVAGYVDALVEAAFGVGPAFERILADRTKRDLADEGDLMLSGPALELVAETVTALRLTQAAESVLADPTGSASDLLLAIHAAQGGELSVTTANDARPAARLQRRRLLVHGISRRGLDVLPSGAFTVSGAAVHVAQYPSANDPAMSAVKMLSSIEQIVLQMTNDQLAVVIAPSPVLSDAGLSREAEELRSSLLRSGRVRAIVRLPAGLLTRKPQQLQALWVLGAAHAHVSLADRWTMVADLTATPLDGAVIDDLVGDLAASLGDRKTVRAHAFRFARLVLTRSLLASRQSLVAGALTATSAAAWPAAARAVAVDRLIVLLNDDTIAAVNVPVQPAAGDPADSSTVGELLSAGHLRYFSGNRIAAGDVISGAADAAGIRLIGPAEIAGQTVLGSRRIDRLRFAAAYPSGRVTEPGDLVFCTSPKPAALVDTDGTAVVVFPARILRIDPGNTNGLLGEVLAADIDALPPGHRRWRAWPVRQVRKSQENALAQALTSIRLEQKRARDRLGHLDELSALLMAGVTAGTLTLASEIPAPEEGTP</sequence>